<accession>A0A2P8CXH1</accession>
<keyword evidence="2" id="KW-0378">Hydrolase</keyword>
<organism evidence="2 3">
    <name type="scientific">Murinocardiopsis flavida</name>
    <dbReference type="NCBI Taxonomy" id="645275"/>
    <lineage>
        <taxon>Bacteria</taxon>
        <taxon>Bacillati</taxon>
        <taxon>Actinomycetota</taxon>
        <taxon>Actinomycetes</taxon>
        <taxon>Streptosporangiales</taxon>
        <taxon>Nocardiopsidaceae</taxon>
        <taxon>Murinocardiopsis</taxon>
    </lineage>
</organism>
<dbReference type="GO" id="GO:0016787">
    <property type="term" value="F:hydrolase activity"/>
    <property type="evidence" value="ECO:0007669"/>
    <property type="project" value="UniProtKB-KW"/>
</dbReference>
<dbReference type="InterPro" id="IPR052567">
    <property type="entry name" value="OP_Dioxygenase"/>
</dbReference>
<dbReference type="PANTHER" id="PTHR40202:SF1">
    <property type="entry name" value="HD DOMAIN-CONTAINING PROTEIN"/>
    <property type="match status" value="1"/>
</dbReference>
<reference evidence="2 3" key="1">
    <citation type="submission" date="2018-03" db="EMBL/GenBank/DDBJ databases">
        <title>Genomic Encyclopedia of Archaeal and Bacterial Type Strains, Phase II (KMG-II): from individual species to whole genera.</title>
        <authorList>
            <person name="Goeker M."/>
        </authorList>
    </citation>
    <scope>NUCLEOTIDE SEQUENCE [LARGE SCALE GENOMIC DNA]</scope>
    <source>
        <strain evidence="2 3">DSM 45312</strain>
    </source>
</reference>
<dbReference type="OrthoDB" id="9802857at2"/>
<protein>
    <submittedName>
        <fullName evidence="2">Putative HD phosphohydrolase</fullName>
    </submittedName>
</protein>
<evidence type="ECO:0000313" key="3">
    <source>
        <dbReference type="Proteomes" id="UP000240542"/>
    </source>
</evidence>
<dbReference type="Proteomes" id="UP000240542">
    <property type="component" value="Unassembled WGS sequence"/>
</dbReference>
<dbReference type="Gene3D" id="1.10.3210.10">
    <property type="entry name" value="Hypothetical protein af1432"/>
    <property type="match status" value="1"/>
</dbReference>
<dbReference type="EMBL" id="PYGA01000025">
    <property type="protein sequence ID" value="PSK89627.1"/>
    <property type="molecule type" value="Genomic_DNA"/>
</dbReference>
<evidence type="ECO:0000259" key="1">
    <source>
        <dbReference type="Pfam" id="PF01966"/>
    </source>
</evidence>
<dbReference type="RefSeq" id="WP_106586076.1">
    <property type="nucleotide sequence ID" value="NZ_PYGA01000025.1"/>
</dbReference>
<dbReference type="PANTHER" id="PTHR40202">
    <property type="match status" value="1"/>
</dbReference>
<gene>
    <name evidence="2" type="ORF">CLV63_12521</name>
</gene>
<proteinExistence type="predicted"/>
<evidence type="ECO:0000313" key="2">
    <source>
        <dbReference type="EMBL" id="PSK89627.1"/>
    </source>
</evidence>
<name>A0A2P8CXH1_9ACTN</name>
<dbReference type="Pfam" id="PF01966">
    <property type="entry name" value="HD"/>
    <property type="match status" value="1"/>
</dbReference>
<keyword evidence="3" id="KW-1185">Reference proteome</keyword>
<dbReference type="AlphaFoldDB" id="A0A2P8CXH1"/>
<sequence>MRTVSFRQMSEGTKEDYLFLAERETEIKRGLPDRLLAALESLKDSFDGYQVTRYEHSLQAATRAHRDGRPEDYVVATLLHDLGDDLAPDNHSEMAAAIVRPYVSEQVHWIVKHHGAFQMYYYAHHYGDDRNARDHFADSPHYQACVDFCELYDQASFDPDYDTLPLDVFEPMVRRVIDPERPWTQGA</sequence>
<dbReference type="InterPro" id="IPR006674">
    <property type="entry name" value="HD_domain"/>
</dbReference>
<feature type="domain" description="HD" evidence="1">
    <location>
        <begin position="53"/>
        <end position="120"/>
    </location>
</feature>
<dbReference type="SUPFAM" id="SSF109604">
    <property type="entry name" value="HD-domain/PDEase-like"/>
    <property type="match status" value="1"/>
</dbReference>
<comment type="caution">
    <text evidence="2">The sequence shown here is derived from an EMBL/GenBank/DDBJ whole genome shotgun (WGS) entry which is preliminary data.</text>
</comment>